<dbReference type="EMBL" id="CP034759">
    <property type="protein sequence ID" value="QBG34904.1"/>
    <property type="molecule type" value="Genomic_DNA"/>
</dbReference>
<sequence length="355" mass="39393">MSVLHNLTSWQAIVVDNWLASKQACKTLIVKQSFEFDQQGQVFALETSANLELTDQMSAEPSASSLALACETVPFKQGFELYGNLTAYPPKHKQAKVIEVSLSLHQQQQTVFNKVLRVTGDRHWKSSILGSKATDPEVLHAVALSYENTYGGIDEEKPERIFEQNPVGIGFRVKQIKASPLPKVEYPNSCLTHPKNIGVVASYGPIPQFWQPRLSLMPEVEPIETLAGNYPFQAPLLANSYNYAPTDQQLALTYNQELSLSLKGLVPNRDYHDTITLKLPYDKPIAACIQGEHQQPIELTCDTLVLDSDANTFHLLWRKSIASEEISASAIMVVQQQEKTANNIAEPSTNSAVEA</sequence>
<dbReference type="OrthoDB" id="5290767at2"/>
<gene>
    <name evidence="2" type="ORF">EMK97_03715</name>
</gene>
<keyword evidence="3" id="KW-1185">Reference proteome</keyword>
<dbReference type="Proteomes" id="UP000290244">
    <property type="component" value="Chromosome"/>
</dbReference>
<dbReference type="KEGG" id="lsd:EMK97_03715"/>
<dbReference type="AlphaFoldDB" id="A0A4P6P1N5"/>
<accession>A0A4P6P1N5</accession>
<name>A0A4P6P1N5_9GAMM</name>
<protein>
    <submittedName>
        <fullName evidence="2">DUF2169 domain-containing protein</fullName>
    </submittedName>
</protein>
<dbReference type="Pfam" id="PF09937">
    <property type="entry name" value="DUF2169"/>
    <property type="match status" value="1"/>
</dbReference>
<evidence type="ECO:0000313" key="2">
    <source>
        <dbReference type="EMBL" id="QBG34904.1"/>
    </source>
</evidence>
<organism evidence="2 3">
    <name type="scientific">Litorilituus sediminis</name>
    <dbReference type="NCBI Taxonomy" id="718192"/>
    <lineage>
        <taxon>Bacteria</taxon>
        <taxon>Pseudomonadati</taxon>
        <taxon>Pseudomonadota</taxon>
        <taxon>Gammaproteobacteria</taxon>
        <taxon>Alteromonadales</taxon>
        <taxon>Colwelliaceae</taxon>
        <taxon>Litorilituus</taxon>
    </lineage>
</organism>
<feature type="domain" description="DUF2169" evidence="1">
    <location>
        <begin position="25"/>
        <end position="318"/>
    </location>
</feature>
<reference evidence="2 3" key="1">
    <citation type="submission" date="2018-12" db="EMBL/GenBank/DDBJ databases">
        <title>Complete genome of Litorilituus sediminis.</title>
        <authorList>
            <person name="Liu A."/>
            <person name="Rong J."/>
        </authorList>
    </citation>
    <scope>NUCLEOTIDE SEQUENCE [LARGE SCALE GENOMIC DNA]</scope>
    <source>
        <strain evidence="2 3">JCM 17549</strain>
    </source>
</reference>
<evidence type="ECO:0000313" key="3">
    <source>
        <dbReference type="Proteomes" id="UP000290244"/>
    </source>
</evidence>
<proteinExistence type="predicted"/>
<dbReference type="InterPro" id="IPR018683">
    <property type="entry name" value="DUF2169"/>
</dbReference>
<evidence type="ECO:0000259" key="1">
    <source>
        <dbReference type="Pfam" id="PF09937"/>
    </source>
</evidence>